<proteinExistence type="predicted"/>
<organism evidence="2">
    <name type="scientific">Nothobranchius kuhntae</name>
    <name type="common">Beira killifish</name>
    <dbReference type="NCBI Taxonomy" id="321403"/>
    <lineage>
        <taxon>Eukaryota</taxon>
        <taxon>Metazoa</taxon>
        <taxon>Chordata</taxon>
        <taxon>Craniata</taxon>
        <taxon>Vertebrata</taxon>
        <taxon>Euteleostomi</taxon>
        <taxon>Actinopterygii</taxon>
        <taxon>Neopterygii</taxon>
        <taxon>Teleostei</taxon>
        <taxon>Neoteleostei</taxon>
        <taxon>Acanthomorphata</taxon>
        <taxon>Ovalentaria</taxon>
        <taxon>Atherinomorphae</taxon>
        <taxon>Cyprinodontiformes</taxon>
        <taxon>Nothobranchiidae</taxon>
        <taxon>Nothobranchius</taxon>
    </lineage>
</organism>
<feature type="compositionally biased region" description="Polar residues" evidence="1">
    <location>
        <begin position="17"/>
        <end position="29"/>
    </location>
</feature>
<dbReference type="AlphaFoldDB" id="A0A1A8KZI5"/>
<accession>A0A1A8KZI5</accession>
<protein>
    <submittedName>
        <fullName evidence="2">LSM7 homolog, U6 small nuclear RNA associated</fullName>
    </submittedName>
</protein>
<name>A0A1A8KZI5_NOTKU</name>
<evidence type="ECO:0000313" key="2">
    <source>
        <dbReference type="EMBL" id="SBR37064.1"/>
    </source>
</evidence>
<gene>
    <name evidence="2" type="primary">LSM7</name>
</gene>
<reference evidence="2" key="1">
    <citation type="submission" date="2016-05" db="EMBL/GenBank/DDBJ databases">
        <authorList>
            <person name="Lavstsen T."/>
            <person name="Jespersen J.S."/>
        </authorList>
    </citation>
    <scope>NUCLEOTIDE SEQUENCE</scope>
    <source>
        <tissue evidence="2">Brain</tissue>
    </source>
</reference>
<feature type="region of interest" description="Disordered" evidence="1">
    <location>
        <begin position="1"/>
        <end position="35"/>
    </location>
</feature>
<sequence length="35" mass="3907">TARSNTCVVRKPKLKSSQKTAPQSESMFTSMKDFS</sequence>
<dbReference type="EMBL" id="HAEE01017014">
    <property type="protein sequence ID" value="SBR37064.1"/>
    <property type="molecule type" value="Transcribed_RNA"/>
</dbReference>
<feature type="non-terminal residue" evidence="2">
    <location>
        <position position="1"/>
    </location>
</feature>
<reference evidence="2" key="2">
    <citation type="submission" date="2016-06" db="EMBL/GenBank/DDBJ databases">
        <title>The genome of a short-lived fish provides insights into sex chromosome evolution and the genetic control of aging.</title>
        <authorList>
            <person name="Reichwald K."/>
            <person name="Felder M."/>
            <person name="Petzold A."/>
            <person name="Koch P."/>
            <person name="Groth M."/>
            <person name="Platzer M."/>
        </authorList>
    </citation>
    <scope>NUCLEOTIDE SEQUENCE</scope>
    <source>
        <tissue evidence="2">Brain</tissue>
    </source>
</reference>
<evidence type="ECO:0000256" key="1">
    <source>
        <dbReference type="SAM" id="MobiDB-lite"/>
    </source>
</evidence>